<proteinExistence type="predicted"/>
<comment type="caution">
    <text evidence="2">The sequence shown here is derived from an EMBL/GenBank/DDBJ whole genome shotgun (WGS) entry which is preliminary data.</text>
</comment>
<gene>
    <name evidence="2" type="ORF">E2C01_084394</name>
</gene>
<organism evidence="2 3">
    <name type="scientific">Portunus trituberculatus</name>
    <name type="common">Swimming crab</name>
    <name type="synonym">Neptunus trituberculatus</name>
    <dbReference type="NCBI Taxonomy" id="210409"/>
    <lineage>
        <taxon>Eukaryota</taxon>
        <taxon>Metazoa</taxon>
        <taxon>Ecdysozoa</taxon>
        <taxon>Arthropoda</taxon>
        <taxon>Crustacea</taxon>
        <taxon>Multicrustacea</taxon>
        <taxon>Malacostraca</taxon>
        <taxon>Eumalacostraca</taxon>
        <taxon>Eucarida</taxon>
        <taxon>Decapoda</taxon>
        <taxon>Pleocyemata</taxon>
        <taxon>Brachyura</taxon>
        <taxon>Eubrachyura</taxon>
        <taxon>Portunoidea</taxon>
        <taxon>Portunidae</taxon>
        <taxon>Portuninae</taxon>
        <taxon>Portunus</taxon>
    </lineage>
</organism>
<evidence type="ECO:0000313" key="2">
    <source>
        <dbReference type="EMBL" id="MPC89446.1"/>
    </source>
</evidence>
<protein>
    <submittedName>
        <fullName evidence="2">Uncharacterized protein</fullName>
    </submittedName>
</protein>
<sequence length="71" mass="8266">MGQCHYEKLIILRECTPSQSLRTRQSNNWKKGKAKGEREQRVTGKGRERVSDTRWIRNILQLEVDGAVLRG</sequence>
<evidence type="ECO:0000313" key="3">
    <source>
        <dbReference type="Proteomes" id="UP000324222"/>
    </source>
</evidence>
<keyword evidence="3" id="KW-1185">Reference proteome</keyword>
<name>A0A5B7J667_PORTR</name>
<feature type="region of interest" description="Disordered" evidence="1">
    <location>
        <begin position="22"/>
        <end position="47"/>
    </location>
</feature>
<dbReference type="Proteomes" id="UP000324222">
    <property type="component" value="Unassembled WGS sequence"/>
</dbReference>
<evidence type="ECO:0000256" key="1">
    <source>
        <dbReference type="SAM" id="MobiDB-lite"/>
    </source>
</evidence>
<dbReference type="EMBL" id="VSRR010081019">
    <property type="protein sequence ID" value="MPC89446.1"/>
    <property type="molecule type" value="Genomic_DNA"/>
</dbReference>
<feature type="compositionally biased region" description="Basic and acidic residues" evidence="1">
    <location>
        <begin position="34"/>
        <end position="47"/>
    </location>
</feature>
<reference evidence="2 3" key="1">
    <citation type="submission" date="2019-05" db="EMBL/GenBank/DDBJ databases">
        <title>Another draft genome of Portunus trituberculatus and its Hox gene families provides insights of decapod evolution.</title>
        <authorList>
            <person name="Jeong J.-H."/>
            <person name="Song I."/>
            <person name="Kim S."/>
            <person name="Choi T."/>
            <person name="Kim D."/>
            <person name="Ryu S."/>
            <person name="Kim W."/>
        </authorList>
    </citation>
    <scope>NUCLEOTIDE SEQUENCE [LARGE SCALE GENOMIC DNA]</scope>
    <source>
        <tissue evidence="2">Muscle</tissue>
    </source>
</reference>
<accession>A0A5B7J667</accession>
<dbReference type="AlphaFoldDB" id="A0A5B7J667"/>